<dbReference type="AlphaFoldDB" id="A0A3N5AZG1"/>
<reference evidence="2 3" key="1">
    <citation type="submission" date="2018-11" db="EMBL/GenBank/DDBJ databases">
        <title>Genomic Encyclopedia of Type Strains, Phase IV (KMG-IV): sequencing the most valuable type-strain genomes for metagenomic binning, comparative biology and taxonomic classification.</title>
        <authorList>
            <person name="Goeker M."/>
        </authorList>
    </citation>
    <scope>NUCLEOTIDE SEQUENCE [LARGE SCALE GENOMIC DNA]</scope>
    <source>
        <strain evidence="2 3">DSM 102936</strain>
    </source>
</reference>
<feature type="region of interest" description="Disordered" evidence="1">
    <location>
        <begin position="68"/>
        <end position="105"/>
    </location>
</feature>
<organism evidence="2 3">
    <name type="scientific">Thermodesulfitimonas autotrophica</name>
    <dbReference type="NCBI Taxonomy" id="1894989"/>
    <lineage>
        <taxon>Bacteria</taxon>
        <taxon>Bacillati</taxon>
        <taxon>Bacillota</taxon>
        <taxon>Clostridia</taxon>
        <taxon>Thermoanaerobacterales</taxon>
        <taxon>Thermoanaerobacteraceae</taxon>
        <taxon>Thermodesulfitimonas</taxon>
    </lineage>
</organism>
<feature type="compositionally biased region" description="Gly residues" evidence="1">
    <location>
        <begin position="71"/>
        <end position="81"/>
    </location>
</feature>
<evidence type="ECO:0000313" key="3">
    <source>
        <dbReference type="Proteomes" id="UP000282654"/>
    </source>
</evidence>
<evidence type="ECO:0000313" key="2">
    <source>
        <dbReference type="EMBL" id="RPF42568.1"/>
    </source>
</evidence>
<accession>A0A3N5AZG1</accession>
<dbReference type="Proteomes" id="UP000282654">
    <property type="component" value="Unassembled WGS sequence"/>
</dbReference>
<sequence>MTSRCVIRGLRGAPEGEKERRNGGFPLPVATALFTLPQESQAAGADAILAGLIELLLRSRSGGFPDAALEGSGGSAAGKNGGRAPTLPVPAEAAPAGKTKAAVKG</sequence>
<evidence type="ECO:0000256" key="1">
    <source>
        <dbReference type="SAM" id="MobiDB-lite"/>
    </source>
</evidence>
<feature type="region of interest" description="Disordered" evidence="1">
    <location>
        <begin position="1"/>
        <end position="23"/>
    </location>
</feature>
<name>A0A3N5AZG1_9THEO</name>
<keyword evidence="3" id="KW-1185">Reference proteome</keyword>
<feature type="compositionally biased region" description="Low complexity" evidence="1">
    <location>
        <begin position="91"/>
        <end position="105"/>
    </location>
</feature>
<proteinExistence type="predicted"/>
<protein>
    <submittedName>
        <fullName evidence="2">Uncharacterized protein</fullName>
    </submittedName>
</protein>
<gene>
    <name evidence="2" type="ORF">EDD75_1669</name>
</gene>
<comment type="caution">
    <text evidence="2">The sequence shown here is derived from an EMBL/GenBank/DDBJ whole genome shotgun (WGS) entry which is preliminary data.</text>
</comment>
<dbReference type="EMBL" id="RKRE01000003">
    <property type="protein sequence ID" value="RPF42568.1"/>
    <property type="molecule type" value="Genomic_DNA"/>
</dbReference>